<feature type="region of interest" description="Disordered" evidence="2">
    <location>
        <begin position="73"/>
        <end position="103"/>
    </location>
</feature>
<dbReference type="eggNOG" id="ENOG502SPJ4">
    <property type="taxonomic scope" value="Eukaryota"/>
</dbReference>
<gene>
    <name evidence="3" type="ORF">A1O1_02902</name>
</gene>
<dbReference type="OrthoDB" id="202825at2759"/>
<protein>
    <submittedName>
        <fullName evidence="3">Uncharacterized protein</fullName>
    </submittedName>
</protein>
<dbReference type="AlphaFoldDB" id="W9YYZ5"/>
<comment type="caution">
    <text evidence="3">The sequence shown here is derived from an EMBL/GenBank/DDBJ whole genome shotgun (WGS) entry which is preliminary data.</text>
</comment>
<organism evidence="3 4">
    <name type="scientific">Capronia coronata CBS 617.96</name>
    <dbReference type="NCBI Taxonomy" id="1182541"/>
    <lineage>
        <taxon>Eukaryota</taxon>
        <taxon>Fungi</taxon>
        <taxon>Dikarya</taxon>
        <taxon>Ascomycota</taxon>
        <taxon>Pezizomycotina</taxon>
        <taxon>Eurotiomycetes</taxon>
        <taxon>Chaetothyriomycetidae</taxon>
        <taxon>Chaetothyriales</taxon>
        <taxon>Herpotrichiellaceae</taxon>
        <taxon>Capronia</taxon>
    </lineage>
</organism>
<dbReference type="Proteomes" id="UP000019484">
    <property type="component" value="Unassembled WGS sequence"/>
</dbReference>
<evidence type="ECO:0000256" key="1">
    <source>
        <dbReference type="SAM" id="Coils"/>
    </source>
</evidence>
<feature type="coiled-coil region" evidence="1">
    <location>
        <begin position="38"/>
        <end position="65"/>
    </location>
</feature>
<keyword evidence="4" id="KW-1185">Reference proteome</keyword>
<accession>W9YYZ5</accession>
<dbReference type="HOGENOM" id="CLU_038592_0_0_1"/>
<dbReference type="RefSeq" id="XP_007722000.1">
    <property type="nucleotide sequence ID" value="XM_007723810.1"/>
</dbReference>
<keyword evidence="1" id="KW-0175">Coiled coil</keyword>
<evidence type="ECO:0000313" key="4">
    <source>
        <dbReference type="Proteomes" id="UP000019484"/>
    </source>
</evidence>
<sequence>MSLEGHIDTFRNAVKENSHSNKSLTHHFDTSSYWRERYVKSELERSSLLNEVLELRQERDALQAQAKAALPTAARQALGKRKREATPALRKTRQAPHANAVAQDGLSEDELVLGPEYLGSDPNRRAILRAFRSLRYTLRLDAPDKDRAATAVRSMVNAICRSIRPTSEKGRKGQPRTEAQSIDYVCRALRHVYPSILEGLDLIKPEKDSYDGQGFPAASDIVRLFQTLLGRLHKCTLDDFVERDEEAKSRQKGRRPGAKAIKKTPPVTSVDYAVQAKSLTMTLLRMVTVLDASNDMHCELLEGILCAFLDHVGSSLSLLVFGDPKRDPKDSGGILPPRGLLDVAHLDLEAATGSATIEGPYLILILRKFVDFVYQNTNHMSANSRLLFSVQKPDVTQSDGLRHSIEQTLQTTLLRGVYGDEDDTFYNALRRDEDADDAEDDFLNMMEEMNAEEDGAEWFVAQLWEHLGWDILSGRRGI</sequence>
<dbReference type="GeneID" id="19157799"/>
<name>W9YYZ5_9EURO</name>
<dbReference type="EMBL" id="AMWN01000002">
    <property type="protein sequence ID" value="EXJ94506.1"/>
    <property type="molecule type" value="Genomic_DNA"/>
</dbReference>
<evidence type="ECO:0000256" key="2">
    <source>
        <dbReference type="SAM" id="MobiDB-lite"/>
    </source>
</evidence>
<evidence type="ECO:0000313" key="3">
    <source>
        <dbReference type="EMBL" id="EXJ94506.1"/>
    </source>
</evidence>
<proteinExistence type="predicted"/>
<reference evidence="3 4" key="1">
    <citation type="submission" date="2013-03" db="EMBL/GenBank/DDBJ databases">
        <title>The Genome Sequence of Capronia coronata CBS 617.96.</title>
        <authorList>
            <consortium name="The Broad Institute Genomics Platform"/>
            <person name="Cuomo C."/>
            <person name="de Hoog S."/>
            <person name="Gorbushina A."/>
            <person name="Walker B."/>
            <person name="Young S.K."/>
            <person name="Zeng Q."/>
            <person name="Gargeya S."/>
            <person name="Fitzgerald M."/>
            <person name="Haas B."/>
            <person name="Abouelleil A."/>
            <person name="Allen A.W."/>
            <person name="Alvarado L."/>
            <person name="Arachchi H.M."/>
            <person name="Berlin A.M."/>
            <person name="Chapman S.B."/>
            <person name="Gainer-Dewar J."/>
            <person name="Goldberg J."/>
            <person name="Griggs A."/>
            <person name="Gujja S."/>
            <person name="Hansen M."/>
            <person name="Howarth C."/>
            <person name="Imamovic A."/>
            <person name="Ireland A."/>
            <person name="Larimer J."/>
            <person name="McCowan C."/>
            <person name="Murphy C."/>
            <person name="Pearson M."/>
            <person name="Poon T.W."/>
            <person name="Priest M."/>
            <person name="Roberts A."/>
            <person name="Saif S."/>
            <person name="Shea T."/>
            <person name="Sisk P."/>
            <person name="Sykes S."/>
            <person name="Wortman J."/>
            <person name="Nusbaum C."/>
            <person name="Birren B."/>
        </authorList>
    </citation>
    <scope>NUCLEOTIDE SEQUENCE [LARGE SCALE GENOMIC DNA]</scope>
    <source>
        <strain evidence="3 4">CBS 617.96</strain>
    </source>
</reference>